<dbReference type="InterPro" id="IPR052045">
    <property type="entry name" value="Sulfur_Carrier/Prot_Modifier"/>
</dbReference>
<dbReference type="Pfam" id="PF02597">
    <property type="entry name" value="ThiS"/>
    <property type="match status" value="1"/>
</dbReference>
<dbReference type="InterPro" id="IPR003749">
    <property type="entry name" value="ThiS/MoaD-like"/>
</dbReference>
<proteinExistence type="predicted"/>
<dbReference type="PANTHER" id="PTHR38031">
    <property type="entry name" value="SULFUR CARRIER PROTEIN SLR0821-RELATED"/>
    <property type="match status" value="1"/>
</dbReference>
<evidence type="ECO:0000313" key="2">
    <source>
        <dbReference type="Proteomes" id="UP000677668"/>
    </source>
</evidence>
<dbReference type="RefSeq" id="WP_014098664.1">
    <property type="nucleotide sequence ID" value="NZ_CP072642.1"/>
</dbReference>
<dbReference type="EMBL" id="CP072642">
    <property type="protein sequence ID" value="QUV94026.1"/>
    <property type="molecule type" value="Genomic_DNA"/>
</dbReference>
<dbReference type="Gene3D" id="3.10.20.30">
    <property type="match status" value="1"/>
</dbReference>
<gene>
    <name evidence="1" type="ORF">J8C05_00755</name>
</gene>
<reference evidence="1 2" key="1">
    <citation type="submission" date="2021-03" db="EMBL/GenBank/DDBJ databases">
        <title>Genomic and phenotypic characterization of Chloracidobacterium isolates provides evidence for multiple species.</title>
        <authorList>
            <person name="Saini M.K."/>
            <person name="Costas A.M.G."/>
            <person name="Tank M."/>
            <person name="Bryant D.A."/>
        </authorList>
    </citation>
    <scope>NUCLEOTIDE SEQUENCE [LARGE SCALE GENOMIC DNA]</scope>
    <source>
        <strain evidence="1 2">N</strain>
    </source>
</reference>
<organism evidence="1 2">
    <name type="scientific">Chloracidobacterium sp. N</name>
    <dbReference type="NCBI Taxonomy" id="2821540"/>
    <lineage>
        <taxon>Bacteria</taxon>
        <taxon>Pseudomonadati</taxon>
        <taxon>Acidobacteriota</taxon>
        <taxon>Terriglobia</taxon>
        <taxon>Terriglobales</taxon>
        <taxon>Acidobacteriaceae</taxon>
        <taxon>Chloracidobacterium</taxon>
        <taxon>Chloracidobacterium aggregatum</taxon>
    </lineage>
</organism>
<dbReference type="Proteomes" id="UP000677668">
    <property type="component" value="Chromosome 1"/>
</dbReference>
<keyword evidence="2" id="KW-1185">Reference proteome</keyword>
<evidence type="ECO:0000313" key="1">
    <source>
        <dbReference type="EMBL" id="QUV94026.1"/>
    </source>
</evidence>
<dbReference type="InterPro" id="IPR012675">
    <property type="entry name" value="Beta-grasp_dom_sf"/>
</dbReference>
<dbReference type="SUPFAM" id="SSF54285">
    <property type="entry name" value="MoaD/ThiS"/>
    <property type="match status" value="1"/>
</dbReference>
<sequence>MAVTIELSSVYLPLTDNQRAVTVEATTVGEALRKLTEKYTKLSKEIYNGRGLRQPSVSIYVNSRDINTLDDINTRLENGDVVTVVPSVGWKRPYGTI</sequence>
<accession>A0ABX8B3E7</accession>
<dbReference type="InterPro" id="IPR016155">
    <property type="entry name" value="Mopterin_synth/thiamin_S_b"/>
</dbReference>
<name>A0ABX8B3E7_9BACT</name>
<dbReference type="PANTHER" id="PTHR38031:SF1">
    <property type="entry name" value="SULFUR CARRIER PROTEIN CYSO"/>
    <property type="match status" value="1"/>
</dbReference>
<protein>
    <submittedName>
        <fullName evidence="1">MoaD/ThiS family protein</fullName>
    </submittedName>
</protein>